<accession>A0A1F8FL53</accession>
<gene>
    <name evidence="1" type="ORF">A3J47_03785</name>
</gene>
<dbReference type="Proteomes" id="UP000176581">
    <property type="component" value="Unassembled WGS sequence"/>
</dbReference>
<sequence>MIKPWSLGYEKTKTKAQKIYKKIGIVPCPALNGELVHFSRFGFDHIITAKGRKLRTRKEQKRRFRLLQYAEQIVKNPKALLRYREQEVKHTVNRHGQKLLITGTGKFWTFLETIKNTKVKLVVGQIENGIKQFISIMQ</sequence>
<evidence type="ECO:0000313" key="2">
    <source>
        <dbReference type="Proteomes" id="UP000176581"/>
    </source>
</evidence>
<name>A0A1F8FL53_9BACT</name>
<reference evidence="1 2" key="1">
    <citation type="journal article" date="2016" name="Nat. Commun.">
        <title>Thousands of microbial genomes shed light on interconnected biogeochemical processes in an aquifer system.</title>
        <authorList>
            <person name="Anantharaman K."/>
            <person name="Brown C.T."/>
            <person name="Hug L.A."/>
            <person name="Sharon I."/>
            <person name="Castelle C.J."/>
            <person name="Probst A.J."/>
            <person name="Thomas B.C."/>
            <person name="Singh A."/>
            <person name="Wilkins M.J."/>
            <person name="Karaoz U."/>
            <person name="Brodie E.L."/>
            <person name="Williams K.H."/>
            <person name="Hubbard S.S."/>
            <person name="Banfield J.F."/>
        </authorList>
    </citation>
    <scope>NUCLEOTIDE SEQUENCE [LARGE SCALE GENOMIC DNA]</scope>
</reference>
<proteinExistence type="predicted"/>
<organism evidence="1 2">
    <name type="scientific">Candidatus Yanofskybacteria bacterium RIFCSPHIGHO2_02_FULL_43_22</name>
    <dbReference type="NCBI Taxonomy" id="1802681"/>
    <lineage>
        <taxon>Bacteria</taxon>
        <taxon>Candidatus Yanofskyibacteriota</taxon>
    </lineage>
</organism>
<protein>
    <submittedName>
        <fullName evidence="1">Uncharacterized protein</fullName>
    </submittedName>
</protein>
<dbReference type="AlphaFoldDB" id="A0A1F8FL53"/>
<dbReference type="EMBL" id="MGJV01000035">
    <property type="protein sequence ID" value="OGN13824.1"/>
    <property type="molecule type" value="Genomic_DNA"/>
</dbReference>
<comment type="caution">
    <text evidence="1">The sequence shown here is derived from an EMBL/GenBank/DDBJ whole genome shotgun (WGS) entry which is preliminary data.</text>
</comment>
<evidence type="ECO:0000313" key="1">
    <source>
        <dbReference type="EMBL" id="OGN13824.1"/>
    </source>
</evidence>